<protein>
    <submittedName>
        <fullName evidence="1">Uncharacterized protein</fullName>
    </submittedName>
</protein>
<organism evidence="1 2">
    <name type="scientific">Bombella mellum</name>
    <dbReference type="NCBI Taxonomy" id="2039288"/>
    <lineage>
        <taxon>Bacteria</taxon>
        <taxon>Pseudomonadati</taxon>
        <taxon>Pseudomonadota</taxon>
        <taxon>Alphaproteobacteria</taxon>
        <taxon>Acetobacterales</taxon>
        <taxon>Acetobacteraceae</taxon>
        <taxon>Bombella</taxon>
    </lineage>
</organism>
<reference evidence="1 2" key="1">
    <citation type="submission" date="2017-10" db="EMBL/GenBank/DDBJ databases">
        <authorList>
            <person name="Jakob F."/>
        </authorList>
    </citation>
    <scope>NUCLEOTIDE SEQUENCE [LARGE SCALE GENOMIC DNA]</scope>
    <source>
        <strain evidence="1 2">TMW 2.1889</strain>
    </source>
</reference>
<evidence type="ECO:0000313" key="1">
    <source>
        <dbReference type="EMBL" id="MBA5726967.1"/>
    </source>
</evidence>
<keyword evidence="2" id="KW-1185">Reference proteome</keyword>
<name>A0ABR5ZRL7_9PROT</name>
<evidence type="ECO:0000313" key="2">
    <source>
        <dbReference type="Proteomes" id="UP000765338"/>
    </source>
</evidence>
<sequence length="63" mass="7004">MPPAPARLICPPLVQYSPQEQAALAAELRAHPDLWEVPVFLTDYGNERAECRAVEGKSPRPHL</sequence>
<proteinExistence type="predicted"/>
<dbReference type="EMBL" id="PDLY01000001">
    <property type="protein sequence ID" value="MBA5726967.1"/>
    <property type="molecule type" value="Genomic_DNA"/>
</dbReference>
<accession>A0ABR5ZRL7</accession>
<comment type="caution">
    <text evidence="1">The sequence shown here is derived from an EMBL/GenBank/DDBJ whole genome shotgun (WGS) entry which is preliminary data.</text>
</comment>
<dbReference type="Proteomes" id="UP000765338">
    <property type="component" value="Unassembled WGS sequence"/>
</dbReference>
<gene>
    <name evidence="1" type="ORF">CPA56_03035</name>
</gene>